<reference evidence="5" key="1">
    <citation type="journal article" date="2019" name="Int. J. Syst. Evol. Microbiol.">
        <title>The Global Catalogue of Microorganisms (GCM) 10K type strain sequencing project: providing services to taxonomists for standard genome sequencing and annotation.</title>
        <authorList>
            <consortium name="The Broad Institute Genomics Platform"/>
            <consortium name="The Broad Institute Genome Sequencing Center for Infectious Disease"/>
            <person name="Wu L."/>
            <person name="Ma J."/>
        </authorList>
    </citation>
    <scope>NUCLEOTIDE SEQUENCE [LARGE SCALE GENOMIC DNA]</scope>
    <source>
        <strain evidence="5">JCM 3369</strain>
    </source>
</reference>
<gene>
    <name evidence="4" type="ORF">ACFO3F_06125</name>
</gene>
<dbReference type="EMBL" id="JBHSGF010000003">
    <property type="protein sequence ID" value="MFC4554819.1"/>
    <property type="molecule type" value="Genomic_DNA"/>
</dbReference>
<evidence type="ECO:0000313" key="5">
    <source>
        <dbReference type="Proteomes" id="UP001595955"/>
    </source>
</evidence>
<dbReference type="InterPro" id="IPR050923">
    <property type="entry name" value="Cell_Proc_Reg/RNA_Proc"/>
</dbReference>
<dbReference type="PANTHER" id="PTHR23308">
    <property type="entry name" value="NUCLEAR INHIBITOR OF PROTEIN PHOSPHATASE-1"/>
    <property type="match status" value="1"/>
</dbReference>
<evidence type="ECO:0000259" key="3">
    <source>
        <dbReference type="PROSITE" id="PS50006"/>
    </source>
</evidence>
<keyword evidence="1" id="KW-0597">Phosphoprotein</keyword>
<dbReference type="PROSITE" id="PS50006">
    <property type="entry name" value="FHA_DOMAIN"/>
    <property type="match status" value="1"/>
</dbReference>
<comment type="caution">
    <text evidence="4">The sequence shown here is derived from an EMBL/GenBank/DDBJ whole genome shotgun (WGS) entry which is preliminary data.</text>
</comment>
<dbReference type="InterPro" id="IPR000253">
    <property type="entry name" value="FHA_dom"/>
</dbReference>
<feature type="compositionally biased region" description="Pro residues" evidence="2">
    <location>
        <begin position="61"/>
        <end position="72"/>
    </location>
</feature>
<name>A0ABV9D7U4_9MICO</name>
<feature type="region of interest" description="Disordered" evidence="2">
    <location>
        <begin position="51"/>
        <end position="80"/>
    </location>
</feature>
<feature type="domain" description="FHA" evidence="3">
    <location>
        <begin position="105"/>
        <end position="154"/>
    </location>
</feature>
<dbReference type="Pfam" id="PF00498">
    <property type="entry name" value="FHA"/>
    <property type="match status" value="1"/>
</dbReference>
<proteinExistence type="predicted"/>
<sequence length="177" mass="18924">MSELAVTLLRLSYLVLLWVFVLGALAVLRQDIFGTRLNRRPQRDRRAAAAATARKAAAAPPSAPPRPAPQPAAPVRTGTRHTPTRLVVSAGPLAGASLPLGPGPILVGRAPGCTLVLDDDYSSGRHARFFPQDGQWWLEDLGSTNGTFVRDERISTPVVVPAGTPVRIGQTVIELQR</sequence>
<dbReference type="SUPFAM" id="SSF49879">
    <property type="entry name" value="SMAD/FHA domain"/>
    <property type="match status" value="1"/>
</dbReference>
<dbReference type="InterPro" id="IPR008984">
    <property type="entry name" value="SMAD_FHA_dom_sf"/>
</dbReference>
<keyword evidence="5" id="KW-1185">Reference proteome</keyword>
<evidence type="ECO:0000313" key="4">
    <source>
        <dbReference type="EMBL" id="MFC4554819.1"/>
    </source>
</evidence>
<dbReference type="RefSeq" id="WP_122822822.1">
    <property type="nucleotide sequence ID" value="NZ_CP033325.1"/>
</dbReference>
<dbReference type="SMART" id="SM00240">
    <property type="entry name" value="FHA"/>
    <property type="match status" value="1"/>
</dbReference>
<accession>A0ABV9D7U4</accession>
<organism evidence="4 5">
    <name type="scientific">Georgenia faecalis</name>
    <dbReference type="NCBI Taxonomy" id="2483799"/>
    <lineage>
        <taxon>Bacteria</taxon>
        <taxon>Bacillati</taxon>
        <taxon>Actinomycetota</taxon>
        <taxon>Actinomycetes</taxon>
        <taxon>Micrococcales</taxon>
        <taxon>Bogoriellaceae</taxon>
        <taxon>Georgenia</taxon>
    </lineage>
</organism>
<evidence type="ECO:0000256" key="2">
    <source>
        <dbReference type="SAM" id="MobiDB-lite"/>
    </source>
</evidence>
<protein>
    <submittedName>
        <fullName evidence="4">FHA domain-containing protein</fullName>
    </submittedName>
</protein>
<dbReference type="Proteomes" id="UP001595955">
    <property type="component" value="Unassembled WGS sequence"/>
</dbReference>
<feature type="compositionally biased region" description="Low complexity" evidence="2">
    <location>
        <begin position="51"/>
        <end position="60"/>
    </location>
</feature>
<dbReference type="Gene3D" id="2.60.200.20">
    <property type="match status" value="1"/>
</dbReference>
<evidence type="ECO:0000256" key="1">
    <source>
        <dbReference type="ARBA" id="ARBA00022553"/>
    </source>
</evidence>